<dbReference type="AlphaFoldDB" id="A0A9R1C8L8"/>
<dbReference type="Proteomes" id="UP000825483">
    <property type="component" value="Unassembled WGS sequence"/>
</dbReference>
<dbReference type="Pfam" id="PF14322">
    <property type="entry name" value="SusD-like_3"/>
    <property type="match status" value="1"/>
</dbReference>
<dbReference type="InterPro" id="IPR012944">
    <property type="entry name" value="SusD_RagB_dom"/>
</dbReference>
<name>A0A9R1C8L8_9BACT</name>
<evidence type="ECO:0000256" key="3">
    <source>
        <dbReference type="ARBA" id="ARBA00022729"/>
    </source>
</evidence>
<organism evidence="9 10">
    <name type="scientific">Prevotella lacticifex</name>
    <dbReference type="NCBI Taxonomy" id="2854755"/>
    <lineage>
        <taxon>Bacteria</taxon>
        <taxon>Pseudomonadati</taxon>
        <taxon>Bacteroidota</taxon>
        <taxon>Bacteroidia</taxon>
        <taxon>Bacteroidales</taxon>
        <taxon>Prevotellaceae</taxon>
        <taxon>Prevotella</taxon>
    </lineage>
</organism>
<protein>
    <submittedName>
        <fullName evidence="9">Membrane protein</fullName>
    </submittedName>
</protein>
<evidence type="ECO:0000256" key="1">
    <source>
        <dbReference type="ARBA" id="ARBA00004442"/>
    </source>
</evidence>
<proteinExistence type="inferred from homology"/>
<gene>
    <name evidence="9" type="ORF">PRLR5076_08640</name>
</gene>
<feature type="signal peptide" evidence="6">
    <location>
        <begin position="1"/>
        <end position="20"/>
    </location>
</feature>
<comment type="subcellular location">
    <subcellularLocation>
        <location evidence="1">Cell outer membrane</location>
    </subcellularLocation>
</comment>
<dbReference type="SUPFAM" id="SSF48452">
    <property type="entry name" value="TPR-like"/>
    <property type="match status" value="1"/>
</dbReference>
<evidence type="ECO:0000256" key="6">
    <source>
        <dbReference type="SAM" id="SignalP"/>
    </source>
</evidence>
<dbReference type="InterPro" id="IPR011990">
    <property type="entry name" value="TPR-like_helical_dom_sf"/>
</dbReference>
<dbReference type="CDD" id="cd08977">
    <property type="entry name" value="SusD"/>
    <property type="match status" value="1"/>
</dbReference>
<reference evidence="9" key="1">
    <citation type="journal article" date="2022" name="Int. J. Syst. Evol. Microbiol.">
        <title>Prevotella lacticifex sp. nov., isolated from the rumen of cows.</title>
        <authorList>
            <person name="Shinkai T."/>
            <person name="Ikeyama N."/>
            <person name="Kumagai M."/>
            <person name="Ohmori H."/>
            <person name="Sakamoto M."/>
            <person name="Ohkuma M."/>
            <person name="Mitsumori M."/>
        </authorList>
    </citation>
    <scope>NUCLEOTIDE SEQUENCE</scope>
    <source>
        <strain evidence="9">R5076</strain>
    </source>
</reference>
<evidence type="ECO:0000256" key="5">
    <source>
        <dbReference type="ARBA" id="ARBA00023237"/>
    </source>
</evidence>
<sequence length="543" mass="61458">MKLRNIILIGAAAMLGLASCSDDYLNTPPRDQMSPDGFYSTPSQCNQGVLGVYADLRYISDYEYLMMSEVRSDNMWVEPRPDGERSYSEIGTFRANASEVTFEQTWNAWYKLIYDANMALQKIEKCDFANEAIKNQFLGEAHFLRGWAYFELARLYGNVPLILEPMSSKEANNVKQTDARTVITGTAIPDLEFALDNLPEKGKMVDGLGATVTGRADKSAAQGMLARVYMQLAGFPFNDTEAESKAKTYLEQLLAKKSQYWAPTIDAWRSQWLPSNANKYSVFAIQYRTGGSGNPAIFDMSPELPPSFTSIRIFGNHIYPNKALMYQFERTQSNGSKDLRGENYSYIHGYDKESASFPTYSQQFEDVTVDGVTTSQQVNAINYKYMASKRKCKEFGIDGTIENSMVDYYDWPVNYPVIRIEDMMLLYAEILCDEGDIAGAMNQVNEIRSRAGVDLRPTSGISKDEATKYIRLERQLELFGEGVRWFDEVRYGTWQQDIINKFNSYSNPDGTDVSSVADGRYLYPIPSNQMSIVPGLYSQNKGY</sequence>
<comment type="caution">
    <text evidence="9">The sequence shown here is derived from an EMBL/GenBank/DDBJ whole genome shotgun (WGS) entry which is preliminary data.</text>
</comment>
<evidence type="ECO:0000259" key="7">
    <source>
        <dbReference type="Pfam" id="PF07980"/>
    </source>
</evidence>
<dbReference type="Gene3D" id="1.25.40.390">
    <property type="match status" value="1"/>
</dbReference>
<dbReference type="PROSITE" id="PS51257">
    <property type="entry name" value="PROKAR_LIPOPROTEIN"/>
    <property type="match status" value="1"/>
</dbReference>
<comment type="similarity">
    <text evidence="2">Belongs to the SusD family.</text>
</comment>
<keyword evidence="4" id="KW-0472">Membrane</keyword>
<dbReference type="EMBL" id="BPUB01000001">
    <property type="protein sequence ID" value="GJG58013.1"/>
    <property type="molecule type" value="Genomic_DNA"/>
</dbReference>
<evidence type="ECO:0000256" key="4">
    <source>
        <dbReference type="ARBA" id="ARBA00023136"/>
    </source>
</evidence>
<dbReference type="Pfam" id="PF07980">
    <property type="entry name" value="SusD_RagB"/>
    <property type="match status" value="1"/>
</dbReference>
<evidence type="ECO:0000259" key="8">
    <source>
        <dbReference type="Pfam" id="PF14322"/>
    </source>
</evidence>
<keyword evidence="10" id="KW-1185">Reference proteome</keyword>
<feature type="chain" id="PRO_5040264298" evidence="6">
    <location>
        <begin position="21"/>
        <end position="543"/>
    </location>
</feature>
<feature type="domain" description="SusD-like N-terminal" evidence="8">
    <location>
        <begin position="39"/>
        <end position="230"/>
    </location>
</feature>
<dbReference type="RefSeq" id="WP_223930230.1">
    <property type="nucleotide sequence ID" value="NZ_BPTU01000005.1"/>
</dbReference>
<dbReference type="GO" id="GO:0009279">
    <property type="term" value="C:cell outer membrane"/>
    <property type="evidence" value="ECO:0007669"/>
    <property type="project" value="UniProtKB-SubCell"/>
</dbReference>
<keyword evidence="5" id="KW-0998">Cell outer membrane</keyword>
<dbReference type="InterPro" id="IPR033985">
    <property type="entry name" value="SusD-like_N"/>
</dbReference>
<evidence type="ECO:0000313" key="10">
    <source>
        <dbReference type="Proteomes" id="UP000825483"/>
    </source>
</evidence>
<dbReference type="GeneID" id="72468915"/>
<accession>A0A9R1C8L8</accession>
<evidence type="ECO:0000313" key="9">
    <source>
        <dbReference type="EMBL" id="GJG58013.1"/>
    </source>
</evidence>
<evidence type="ECO:0000256" key="2">
    <source>
        <dbReference type="ARBA" id="ARBA00006275"/>
    </source>
</evidence>
<feature type="domain" description="RagB/SusD" evidence="7">
    <location>
        <begin position="331"/>
        <end position="543"/>
    </location>
</feature>
<keyword evidence="3 6" id="KW-0732">Signal</keyword>